<evidence type="ECO:0000313" key="2">
    <source>
        <dbReference type="EMBL" id="MDQ0544213.1"/>
    </source>
</evidence>
<comment type="caution">
    <text evidence="2">The sequence shown here is derived from an EMBL/GenBank/DDBJ whole genome shotgun (WGS) entry which is preliminary data.</text>
</comment>
<name>A0AAJ1WYF3_9HYPH</name>
<evidence type="ECO:0000256" key="1">
    <source>
        <dbReference type="SAM" id="Phobius"/>
    </source>
</evidence>
<keyword evidence="1" id="KW-0812">Transmembrane</keyword>
<sequence length="119" mass="12887">MSGDPTPRLLAAAAALTGAAFLMLRSEPSWTGVLVGLACLALWALGTLAAKPGRTLALTKPPRPMVLEAVVVETPRSRPELLPAPPRPDRQAIAVRPTQLPEVPSRRLRVTERRMRGRR</sequence>
<feature type="transmembrane region" description="Helical" evidence="1">
    <location>
        <begin position="30"/>
        <end position="50"/>
    </location>
</feature>
<proteinExistence type="predicted"/>
<feature type="transmembrane region" description="Helical" evidence="1">
    <location>
        <begin position="7"/>
        <end position="24"/>
    </location>
</feature>
<accession>A0AAJ1WYF3</accession>
<protein>
    <submittedName>
        <fullName evidence="2">Uncharacterized protein</fullName>
    </submittedName>
</protein>
<keyword evidence="1" id="KW-1133">Transmembrane helix</keyword>
<dbReference type="Proteomes" id="UP001223420">
    <property type="component" value="Unassembled WGS sequence"/>
</dbReference>
<gene>
    <name evidence="2" type="ORF">QO001_003147</name>
</gene>
<reference evidence="2" key="1">
    <citation type="submission" date="2023-07" db="EMBL/GenBank/DDBJ databases">
        <title>Genomic Encyclopedia of Type Strains, Phase IV (KMG-IV): sequencing the most valuable type-strain genomes for metagenomic binning, comparative biology and taxonomic classification.</title>
        <authorList>
            <person name="Goeker M."/>
        </authorList>
    </citation>
    <scope>NUCLEOTIDE SEQUENCE</scope>
    <source>
        <strain evidence="2">DSM 19569</strain>
    </source>
</reference>
<dbReference type="EMBL" id="JAUSWL010000005">
    <property type="protein sequence ID" value="MDQ0544213.1"/>
    <property type="molecule type" value="Genomic_DNA"/>
</dbReference>
<keyword evidence="1" id="KW-0472">Membrane</keyword>
<organism evidence="2 3">
    <name type="scientific">Methylobacterium brachiatum</name>
    <dbReference type="NCBI Taxonomy" id="269660"/>
    <lineage>
        <taxon>Bacteria</taxon>
        <taxon>Pseudomonadati</taxon>
        <taxon>Pseudomonadota</taxon>
        <taxon>Alphaproteobacteria</taxon>
        <taxon>Hyphomicrobiales</taxon>
        <taxon>Methylobacteriaceae</taxon>
        <taxon>Methylobacterium</taxon>
    </lineage>
</organism>
<evidence type="ECO:0000313" key="3">
    <source>
        <dbReference type="Proteomes" id="UP001223420"/>
    </source>
</evidence>
<dbReference type="RefSeq" id="WP_230365454.1">
    <property type="nucleotide sequence ID" value="NZ_JAJALK010000002.1"/>
</dbReference>
<dbReference type="AlphaFoldDB" id="A0AAJ1WYF3"/>